<dbReference type="AlphaFoldDB" id="A0A392PT52"/>
<evidence type="ECO:0000313" key="1">
    <source>
        <dbReference type="EMBL" id="MCI15278.1"/>
    </source>
</evidence>
<organism evidence="1 2">
    <name type="scientific">Trifolium medium</name>
    <dbReference type="NCBI Taxonomy" id="97028"/>
    <lineage>
        <taxon>Eukaryota</taxon>
        <taxon>Viridiplantae</taxon>
        <taxon>Streptophyta</taxon>
        <taxon>Embryophyta</taxon>
        <taxon>Tracheophyta</taxon>
        <taxon>Spermatophyta</taxon>
        <taxon>Magnoliopsida</taxon>
        <taxon>eudicotyledons</taxon>
        <taxon>Gunneridae</taxon>
        <taxon>Pentapetalae</taxon>
        <taxon>rosids</taxon>
        <taxon>fabids</taxon>
        <taxon>Fabales</taxon>
        <taxon>Fabaceae</taxon>
        <taxon>Papilionoideae</taxon>
        <taxon>50 kb inversion clade</taxon>
        <taxon>NPAAA clade</taxon>
        <taxon>Hologalegina</taxon>
        <taxon>IRL clade</taxon>
        <taxon>Trifolieae</taxon>
        <taxon>Trifolium</taxon>
    </lineage>
</organism>
<dbReference type="Proteomes" id="UP000265520">
    <property type="component" value="Unassembled WGS sequence"/>
</dbReference>
<dbReference type="EMBL" id="LXQA010095774">
    <property type="protein sequence ID" value="MCI15278.1"/>
    <property type="molecule type" value="Genomic_DNA"/>
</dbReference>
<keyword evidence="2" id="KW-1185">Reference proteome</keyword>
<name>A0A392PT52_9FABA</name>
<feature type="non-terminal residue" evidence="1">
    <location>
        <position position="1"/>
    </location>
</feature>
<accession>A0A392PT52</accession>
<comment type="caution">
    <text evidence="1">The sequence shown here is derived from an EMBL/GenBank/DDBJ whole genome shotgun (WGS) entry which is preliminary data.</text>
</comment>
<protein>
    <submittedName>
        <fullName evidence="1">Uncharacterized protein</fullName>
    </submittedName>
</protein>
<proteinExistence type="predicted"/>
<evidence type="ECO:0000313" key="2">
    <source>
        <dbReference type="Proteomes" id="UP000265520"/>
    </source>
</evidence>
<sequence length="52" mass="5465">PMLGLGKGAKVLLLPVESSLLLMRIVGFVVAKTEVPQCLFGATRLDGSIVLL</sequence>
<reference evidence="1 2" key="1">
    <citation type="journal article" date="2018" name="Front. Plant Sci.">
        <title>Red Clover (Trifolium pratense) and Zigzag Clover (T. medium) - A Picture of Genomic Similarities and Differences.</title>
        <authorList>
            <person name="Dluhosova J."/>
            <person name="Istvanek J."/>
            <person name="Nedelnik J."/>
            <person name="Repkova J."/>
        </authorList>
    </citation>
    <scope>NUCLEOTIDE SEQUENCE [LARGE SCALE GENOMIC DNA]</scope>
    <source>
        <strain evidence="2">cv. 10/8</strain>
        <tissue evidence="1">Leaf</tissue>
    </source>
</reference>